<dbReference type="PROSITE" id="PS51085">
    <property type="entry name" value="2FE2S_FER_2"/>
    <property type="match status" value="1"/>
</dbReference>
<keyword evidence="5 20" id="KW-0500">Molybdenum</keyword>
<evidence type="ECO:0000256" key="20">
    <source>
        <dbReference type="PIRSR" id="PIRSR000127-3"/>
    </source>
</evidence>
<dbReference type="Gene3D" id="3.30.43.10">
    <property type="entry name" value="Uridine Diphospho-n-acetylenolpyruvylglucosamine Reductase, domain 2"/>
    <property type="match status" value="1"/>
</dbReference>
<feature type="binding site" evidence="19">
    <location>
        <begin position="301"/>
        <end position="308"/>
    </location>
    <ligand>
        <name>FAD</name>
        <dbReference type="ChEBI" id="CHEBI:57692"/>
    </ligand>
</feature>
<evidence type="ECO:0000256" key="14">
    <source>
        <dbReference type="ARBA" id="ARBA00023140"/>
    </source>
</evidence>
<sequence length="1403" mass="147087">MRARAPATGMPPCEAAFAPRGAPVATTDGVELAPLCYVNGRRVLLPPGRGEATLLEFLREKGLTGTKLGCGEGGCGACTIMVSAWDAASGRPRHRAVNACLAPLYSVEGCAVVTVEGIGNRDAGLHPVQARLAAAHGSQCGFCTPGFVMSAYALMREDPAPSDAAVERALAGNLCRCTGYRPIMRAFTELARQAREGDAAAKEAAPAGRVCPSTGKPCGCGGGAKPGGLLGASVAADDAESTAAARAAEGLVTPAEPLFPVELRRREPKPLRLPGAHATWHRPRELDALLALVTAHPHARIIGGNTEVGVEARFKGVEDPVLIAPTHVPELTALKETPDGLRVGGAVTLTDLEARCHEVAADRPMACAAAAAVASQLQWFAGAQIRNVATVAGNVCTASPISDLNPILVACGATMTLAREKGGGVATREVAAADFFLGYRKTAMAEGEVLLAVTLPRAKGVAPGALDIVHDFKQSHRREDDIAIVTAGVRVLLEPEAGGSYVVREAGVGMGGVAPRTIRCQQVEAALVGQTWGRKALDAALRAVREDVTLPENVPGGMPEYRMALSSAVLFKFFAKATLALPAAAVVDGDTTRAELESAAAAVHRAPCDGQPTWPPAVDAAGEVGQPHAHVAAEMQVSGEARYVDDAPLPAACLHAVPVISEKPRAVVTAIDASQALAMEGVEGFFGAADVPGDNMIGPIMHDEECFVAVGSEAPCCGALIGLVVAETEAVARRAARAVEVTYEERTPVLTIEDAIAAGWYLDNTGDKPHTLNVGDTEGVIAAVERGEGPEGARVVHGEIKIGGQEHFYLEPMSCVVSPGEGGEMVVLQSTQCPNKTQVMVSGVLGVAANRVVCKTKRLGGGFGGKETRAAFLSAAAAVPAQKLGRAVRLVLDRDLDMKMTGTRHPFLGRYAVAFQPDGALLAADVQLYSNGGYSCDLSIPIIDRAAFHSDNCYAVPNFRVRARACRTNLPTNTAFRGFGGPQGMIVAETWVAHVAAAVGLEPEVVRQRNFYKAGEVTPFGQELVEGEWRVPAIWEELRVKADYDTRAKAIDAFNTGSRWLKRGLAMVPTRFGISFTAKFMNQGASLVHVYTDGTVLVTHGGTEMGQGLHTKVCQVAADALGVPLASVHVAETSTDKIPNASPTAASASSDLYCMATKMACEKLMARLSPYRKAEGKGWLQAAALAAYLDRVDLSEHGFYATPDITQFDWDEPSPKGRPFNYFTMGAAVAEVELDCLTGEAAVRRADVLMDLGRPLNPAIDVGQVEGAFVQGLGWCMLEELKWGDSEHSWGREGHLISVGPGAYKIPAAADAPADFRVHLLEGADNPRAVHSSKAVGEPPFFLAASAWAAARKAAAAARSDAGKGSNFFRLDSPATPERLRMACADELTADVAADDFVARLSC</sequence>
<feature type="binding site" evidence="20">
    <location>
        <position position="75"/>
    </location>
    <ligand>
        <name>[2Fe-2S] cluster</name>
        <dbReference type="ChEBI" id="CHEBI:190135"/>
        <label>1</label>
    </ligand>
</feature>
<feature type="binding site" evidence="20">
    <location>
        <position position="70"/>
    </location>
    <ligand>
        <name>[2Fe-2S] cluster</name>
        <dbReference type="ChEBI" id="CHEBI:190135"/>
        <label>1</label>
    </ligand>
</feature>
<evidence type="ECO:0000256" key="19">
    <source>
        <dbReference type="PIRSR" id="PIRSR000127-2"/>
    </source>
</evidence>
<dbReference type="Pfam" id="PF01315">
    <property type="entry name" value="Ald_Xan_dh_C"/>
    <property type="match status" value="1"/>
</dbReference>
<dbReference type="InterPro" id="IPR001041">
    <property type="entry name" value="2Fe-2S_ferredoxin-type"/>
</dbReference>
<dbReference type="InterPro" id="IPR037165">
    <property type="entry name" value="AldOxase/xan_DH_Mopterin-bd_sf"/>
</dbReference>
<feature type="active site" description="Proton acceptor" evidence="18">
    <location>
        <position position="1338"/>
    </location>
</feature>
<feature type="binding site" evidence="19">
    <location>
        <position position="403"/>
    </location>
    <ligand>
        <name>FAD</name>
        <dbReference type="ChEBI" id="CHEBI:57692"/>
    </ligand>
</feature>
<feature type="binding site" evidence="19">
    <location>
        <position position="1077"/>
    </location>
    <ligand>
        <name>substrate</name>
    </ligand>
</feature>
<dbReference type="InterPro" id="IPR016169">
    <property type="entry name" value="FAD-bd_PCMH_sub2"/>
</dbReference>
<comment type="cofactor">
    <cofactor evidence="20">
        <name>Mo-molybdopterin</name>
        <dbReference type="ChEBI" id="CHEBI:71302"/>
    </cofactor>
    <text evidence="20">Binds 1 Mo-molybdopterin (Mo-MPT) cofactor per subunit.</text>
</comment>
<evidence type="ECO:0000256" key="6">
    <source>
        <dbReference type="ARBA" id="ARBA00022630"/>
    </source>
</evidence>
<proteinExistence type="inferred from homology"/>
<dbReference type="InterPro" id="IPR016167">
    <property type="entry name" value="FAD-bd_PCMH_sub1"/>
</dbReference>
<dbReference type="InterPro" id="IPR008274">
    <property type="entry name" value="AldOxase/xan_DH_MoCoBD1"/>
</dbReference>
<dbReference type="InterPro" id="IPR002346">
    <property type="entry name" value="Mopterin_DH_FAD-bd"/>
</dbReference>
<evidence type="ECO:0000259" key="21">
    <source>
        <dbReference type="PROSITE" id="PS51085"/>
    </source>
</evidence>
<feature type="binding site" evidence="20">
    <location>
        <position position="177"/>
    </location>
    <ligand>
        <name>[2Fe-2S] cluster</name>
        <dbReference type="ChEBI" id="CHEBI:190135"/>
        <label>2</label>
    </ligand>
</feature>
<accession>A0A7S3BJ23</accession>
<dbReference type="GO" id="GO:0006145">
    <property type="term" value="P:purine nucleobase catabolic process"/>
    <property type="evidence" value="ECO:0007669"/>
    <property type="project" value="UniProtKB-ARBA"/>
</dbReference>
<comment type="similarity">
    <text evidence="3">Belongs to the xanthine dehydrogenase family.</text>
</comment>
<dbReference type="PIRSF" id="PIRSF000127">
    <property type="entry name" value="Xanthine_DH"/>
    <property type="match status" value="1"/>
</dbReference>
<dbReference type="FunFam" id="3.30.43.10:FF:000001">
    <property type="entry name" value="Xanthine dehydrogenase/oxidase"/>
    <property type="match status" value="1"/>
</dbReference>
<protein>
    <recommendedName>
        <fullName evidence="4">xanthine dehydrogenase</fullName>
        <ecNumber evidence="4">1.17.1.4</ecNumber>
    </recommendedName>
</protein>
<feature type="binding site" evidence="19">
    <location>
        <position position="945"/>
    </location>
    <ligand>
        <name>substrate</name>
    </ligand>
</feature>
<dbReference type="Pfam" id="PF03450">
    <property type="entry name" value="CO_deh_flav_C"/>
    <property type="match status" value="1"/>
</dbReference>
<dbReference type="Gene3D" id="3.30.365.10">
    <property type="entry name" value="Aldehyde oxidase/xanthine dehydrogenase, molybdopterin binding domain"/>
    <property type="match status" value="4"/>
</dbReference>
<dbReference type="Pfam" id="PF00111">
    <property type="entry name" value="Fer2"/>
    <property type="match status" value="1"/>
</dbReference>
<feature type="binding site" evidence="20">
    <location>
        <position position="1146"/>
    </location>
    <ligand>
        <name>Mo-molybdopterin</name>
        <dbReference type="ChEBI" id="CHEBI:71302"/>
    </ligand>
    <ligandPart>
        <name>Mo</name>
        <dbReference type="ChEBI" id="CHEBI:28685"/>
    </ligandPart>
</feature>
<dbReference type="InterPro" id="IPR036318">
    <property type="entry name" value="FAD-bd_PCMH-like_sf"/>
</dbReference>
<keyword evidence="9 19" id="KW-0274">FAD</keyword>
<evidence type="ECO:0000256" key="1">
    <source>
        <dbReference type="ARBA" id="ARBA00001974"/>
    </source>
</evidence>
<dbReference type="SUPFAM" id="SSF56003">
    <property type="entry name" value="Molybdenum cofactor-binding domain"/>
    <property type="match status" value="1"/>
</dbReference>
<feature type="binding site" evidence="19">
    <location>
        <position position="979"/>
    </location>
    <ligand>
        <name>substrate</name>
    </ligand>
</feature>
<dbReference type="InterPro" id="IPR002888">
    <property type="entry name" value="2Fe-2S-bd"/>
</dbReference>
<dbReference type="SMART" id="SM01092">
    <property type="entry name" value="CO_deh_flav_C"/>
    <property type="match status" value="1"/>
</dbReference>
<comment type="subcellular location">
    <subcellularLocation>
        <location evidence="2">Peroxisome</location>
    </subcellularLocation>
</comment>
<feature type="binding site" evidence="19">
    <location>
        <position position="867"/>
    </location>
    <ligand>
        <name>substrate</name>
    </ligand>
</feature>
<keyword evidence="13" id="KW-0520">NAD</keyword>
<dbReference type="GO" id="GO:0004854">
    <property type="term" value="F:xanthine dehydrogenase activity"/>
    <property type="evidence" value="ECO:0007669"/>
    <property type="project" value="UniProtKB-EC"/>
</dbReference>
<dbReference type="Gene3D" id="3.90.1170.50">
    <property type="entry name" value="Aldehyde oxidase/xanthine dehydrogenase, a/b hammerhead"/>
    <property type="match status" value="1"/>
</dbReference>
<dbReference type="Pfam" id="PF02738">
    <property type="entry name" value="MoCoBD_1"/>
    <property type="match status" value="1"/>
</dbReference>
<keyword evidence="7 20" id="KW-0001">2Fe-2S</keyword>
<evidence type="ECO:0000259" key="22">
    <source>
        <dbReference type="PROSITE" id="PS51387"/>
    </source>
</evidence>
<dbReference type="InterPro" id="IPR016166">
    <property type="entry name" value="FAD-bd_PCMH"/>
</dbReference>
<comment type="catalytic activity">
    <reaction evidence="17">
        <text>hypoxanthine + NAD(+) + H2O = xanthine + NADH + H(+)</text>
        <dbReference type="Rhea" id="RHEA:24670"/>
        <dbReference type="ChEBI" id="CHEBI:15377"/>
        <dbReference type="ChEBI" id="CHEBI:15378"/>
        <dbReference type="ChEBI" id="CHEBI:17368"/>
        <dbReference type="ChEBI" id="CHEBI:17712"/>
        <dbReference type="ChEBI" id="CHEBI:57540"/>
        <dbReference type="ChEBI" id="CHEBI:57945"/>
        <dbReference type="EC" id="1.17.1.4"/>
    </reaction>
</comment>
<evidence type="ECO:0000256" key="17">
    <source>
        <dbReference type="ARBA" id="ARBA00049517"/>
    </source>
</evidence>
<dbReference type="SUPFAM" id="SSF55447">
    <property type="entry name" value="CO dehydrogenase flavoprotein C-terminal domain-like"/>
    <property type="match status" value="1"/>
</dbReference>
<evidence type="ECO:0000256" key="8">
    <source>
        <dbReference type="ARBA" id="ARBA00022723"/>
    </source>
</evidence>
<feature type="domain" description="FAD-binding PCMH-type" evidence="22">
    <location>
        <begin position="273"/>
        <end position="460"/>
    </location>
</feature>
<name>A0A7S3BJ23_9VIRI</name>
<evidence type="ECO:0000256" key="12">
    <source>
        <dbReference type="ARBA" id="ARBA00023014"/>
    </source>
</evidence>
<keyword evidence="8 20" id="KW-0479">Metal-binding</keyword>
<keyword evidence="14" id="KW-0576">Peroxisome</keyword>
<dbReference type="GO" id="GO:0005777">
    <property type="term" value="C:peroxisome"/>
    <property type="evidence" value="ECO:0007669"/>
    <property type="project" value="UniProtKB-SubCell"/>
</dbReference>
<dbReference type="EC" id="1.17.1.4" evidence="4"/>
<dbReference type="FunFam" id="3.30.365.10:FF:000002">
    <property type="entry name" value="Xanthine dehydrogenase oxidase"/>
    <property type="match status" value="1"/>
</dbReference>
<dbReference type="EMBL" id="HBHY01009310">
    <property type="protein sequence ID" value="CAE0136604.1"/>
    <property type="molecule type" value="Transcribed_RNA"/>
</dbReference>
<feature type="domain" description="2Fe-2S ferredoxin-type" evidence="21">
    <location>
        <begin position="33"/>
        <end position="118"/>
    </location>
</feature>
<evidence type="ECO:0000313" key="24">
    <source>
        <dbReference type="EMBL" id="CAE0136606.1"/>
    </source>
</evidence>
<dbReference type="InterPro" id="IPR036856">
    <property type="entry name" value="Ald_Oxase/Xan_DH_a/b_sf"/>
</dbReference>
<dbReference type="GO" id="GO:0051537">
    <property type="term" value="F:2 iron, 2 sulfur cluster binding"/>
    <property type="evidence" value="ECO:0007669"/>
    <property type="project" value="UniProtKB-KW"/>
</dbReference>
<dbReference type="InterPro" id="IPR046867">
    <property type="entry name" value="AldOxase/xan_DH_MoCoBD2"/>
</dbReference>
<keyword evidence="6" id="KW-0285">Flavoprotein</keyword>
<organism evidence="23">
    <name type="scientific">Prasinoderma singulare</name>
    <dbReference type="NCBI Taxonomy" id="676789"/>
    <lineage>
        <taxon>Eukaryota</taxon>
        <taxon>Viridiplantae</taxon>
        <taxon>Prasinodermophyta</taxon>
        <taxon>Prasinodermophyceae</taxon>
        <taxon>Prasinodermales</taxon>
        <taxon>Prasinodermaceae</taxon>
        <taxon>Prasinoderma</taxon>
    </lineage>
</organism>
<feature type="binding site" evidence="20">
    <location>
        <position position="977"/>
    </location>
    <ligand>
        <name>Mo-molybdopterin</name>
        <dbReference type="ChEBI" id="CHEBI:71302"/>
    </ligand>
    <ligandPart>
        <name>Mo</name>
        <dbReference type="ChEBI" id="CHEBI:28685"/>
    </ligandPart>
</feature>
<comment type="cofactor">
    <cofactor evidence="20">
        <name>[2Fe-2S] cluster</name>
        <dbReference type="ChEBI" id="CHEBI:190135"/>
    </cofactor>
    <text evidence="20">Binds 2 [2Fe-2S] clusters.</text>
</comment>
<evidence type="ECO:0000256" key="9">
    <source>
        <dbReference type="ARBA" id="ARBA00022827"/>
    </source>
</evidence>
<dbReference type="PANTHER" id="PTHR45444">
    <property type="entry name" value="XANTHINE DEHYDROGENASE"/>
    <property type="match status" value="1"/>
</dbReference>
<dbReference type="Pfam" id="PF01799">
    <property type="entry name" value="Fer2_2"/>
    <property type="match status" value="1"/>
</dbReference>
<dbReference type="InterPro" id="IPR005107">
    <property type="entry name" value="CO_DH_flav_C"/>
</dbReference>
<evidence type="ECO:0000256" key="7">
    <source>
        <dbReference type="ARBA" id="ARBA00022714"/>
    </source>
</evidence>
<feature type="binding site" evidence="19">
    <location>
        <position position="450"/>
    </location>
    <ligand>
        <name>FAD</name>
        <dbReference type="ChEBI" id="CHEBI:57692"/>
    </ligand>
</feature>
<evidence type="ECO:0000256" key="2">
    <source>
        <dbReference type="ARBA" id="ARBA00004275"/>
    </source>
</evidence>
<feature type="binding site" evidence="20">
    <location>
        <position position="832"/>
    </location>
    <ligand>
        <name>Mo-molybdopterin</name>
        <dbReference type="ChEBI" id="CHEBI:71302"/>
    </ligand>
    <ligandPart>
        <name>Mo</name>
        <dbReference type="ChEBI" id="CHEBI:28685"/>
    </ligandPart>
</feature>
<dbReference type="PROSITE" id="PS51387">
    <property type="entry name" value="FAD_PCMH"/>
    <property type="match status" value="1"/>
</dbReference>
<dbReference type="FunFam" id="3.30.365.10:FF:000004">
    <property type="entry name" value="Xanthine dehydrogenase oxidase"/>
    <property type="match status" value="1"/>
</dbReference>
<feature type="binding site" evidence="20">
    <location>
        <position position="140"/>
    </location>
    <ligand>
        <name>[2Fe-2S] cluster</name>
        <dbReference type="ChEBI" id="CHEBI:190135"/>
        <label>2</label>
    </ligand>
</feature>
<evidence type="ECO:0000256" key="10">
    <source>
        <dbReference type="ARBA" id="ARBA00023002"/>
    </source>
</evidence>
<feature type="binding site" evidence="20">
    <location>
        <position position="863"/>
    </location>
    <ligand>
        <name>Mo-molybdopterin</name>
        <dbReference type="ChEBI" id="CHEBI:71302"/>
    </ligand>
    <ligandPart>
        <name>Mo</name>
        <dbReference type="ChEBI" id="CHEBI:28685"/>
    </ligandPart>
</feature>
<dbReference type="FunFam" id="3.30.365.10:FF:000003">
    <property type="entry name" value="Aldehyde oxidase 1"/>
    <property type="match status" value="1"/>
</dbReference>
<dbReference type="Gene3D" id="3.30.465.10">
    <property type="match status" value="1"/>
</dbReference>
<dbReference type="PROSITE" id="PS00197">
    <property type="entry name" value="2FE2S_FER_1"/>
    <property type="match status" value="1"/>
</dbReference>
<evidence type="ECO:0000256" key="16">
    <source>
        <dbReference type="ARBA" id="ARBA00049017"/>
    </source>
</evidence>
<dbReference type="InterPro" id="IPR000674">
    <property type="entry name" value="Ald_Oxase/Xan_DH_a/b"/>
</dbReference>
<comment type="catalytic activity">
    <reaction evidence="16">
        <text>xanthine + NAD(+) + H2O = urate + NADH + H(+)</text>
        <dbReference type="Rhea" id="RHEA:16669"/>
        <dbReference type="ChEBI" id="CHEBI:15377"/>
        <dbReference type="ChEBI" id="CHEBI:15378"/>
        <dbReference type="ChEBI" id="CHEBI:17712"/>
        <dbReference type="ChEBI" id="CHEBI:17775"/>
        <dbReference type="ChEBI" id="CHEBI:57540"/>
        <dbReference type="ChEBI" id="CHEBI:57945"/>
        <dbReference type="EC" id="1.17.1.4"/>
    </reaction>
</comment>
<dbReference type="FunFam" id="3.30.465.10:FF:000004">
    <property type="entry name" value="Xanthine dehydrogenase/oxidase"/>
    <property type="match status" value="1"/>
</dbReference>
<dbReference type="Gene3D" id="3.10.20.30">
    <property type="match status" value="1"/>
</dbReference>
<evidence type="ECO:0000256" key="4">
    <source>
        <dbReference type="ARBA" id="ARBA00013123"/>
    </source>
</evidence>
<dbReference type="InterPro" id="IPR012675">
    <property type="entry name" value="Beta-grasp_dom_sf"/>
</dbReference>
<dbReference type="SUPFAM" id="SSF54665">
    <property type="entry name" value="CO dehydrogenase molybdoprotein N-domain-like"/>
    <property type="match status" value="1"/>
</dbReference>
<feature type="binding site" evidence="20">
    <location>
        <position position="78"/>
    </location>
    <ligand>
        <name>[2Fe-2S] cluster</name>
        <dbReference type="ChEBI" id="CHEBI:190135"/>
        <label>1</label>
    </ligand>
</feature>
<evidence type="ECO:0000313" key="23">
    <source>
        <dbReference type="EMBL" id="CAE0136604.1"/>
    </source>
</evidence>
<dbReference type="Pfam" id="PF20256">
    <property type="entry name" value="MoCoBD_2"/>
    <property type="match status" value="1"/>
</dbReference>
<dbReference type="EMBL" id="HBHY01009311">
    <property type="protein sequence ID" value="CAE0136606.1"/>
    <property type="molecule type" value="Transcribed_RNA"/>
</dbReference>
<evidence type="ECO:0000256" key="3">
    <source>
        <dbReference type="ARBA" id="ARBA00006849"/>
    </source>
</evidence>
<dbReference type="SUPFAM" id="SSF47741">
    <property type="entry name" value="CO dehydrogenase ISP C-domain like"/>
    <property type="match status" value="1"/>
</dbReference>
<dbReference type="SUPFAM" id="SSF54292">
    <property type="entry name" value="2Fe-2S ferredoxin-like"/>
    <property type="match status" value="1"/>
</dbReference>
<evidence type="ECO:0000256" key="13">
    <source>
        <dbReference type="ARBA" id="ARBA00023027"/>
    </source>
</evidence>
<evidence type="ECO:0000256" key="15">
    <source>
        <dbReference type="ARBA" id="ARBA00034078"/>
    </source>
</evidence>
<feature type="binding site" evidence="19">
    <location>
        <position position="473"/>
    </location>
    <ligand>
        <name>FAD</name>
        <dbReference type="ChEBI" id="CHEBI:57692"/>
    </ligand>
</feature>
<evidence type="ECO:0000256" key="18">
    <source>
        <dbReference type="PIRSR" id="PIRSR000127-1"/>
    </source>
</evidence>
<reference evidence="23" key="1">
    <citation type="submission" date="2021-01" db="EMBL/GenBank/DDBJ databases">
        <authorList>
            <person name="Corre E."/>
            <person name="Pelletier E."/>
            <person name="Niang G."/>
            <person name="Scheremetjew M."/>
            <person name="Finn R."/>
            <person name="Kale V."/>
            <person name="Holt S."/>
            <person name="Cochrane G."/>
            <person name="Meng A."/>
            <person name="Brown T."/>
            <person name="Cohen L."/>
        </authorList>
    </citation>
    <scope>NUCLEOTIDE SEQUENCE</scope>
    <source>
        <strain evidence="23">RCC927</strain>
    </source>
</reference>
<dbReference type="InterPro" id="IPR016208">
    <property type="entry name" value="Ald_Oxase/xanthine_DH-like"/>
</dbReference>
<dbReference type="FunFam" id="3.10.20.30:FF:000015">
    <property type="entry name" value="Aldehyde oxidase 1"/>
    <property type="match status" value="1"/>
</dbReference>
<dbReference type="InterPro" id="IPR036683">
    <property type="entry name" value="CO_DH_flav_C_dom_sf"/>
</dbReference>
<comment type="cofactor">
    <cofactor evidence="1 19">
        <name>FAD</name>
        <dbReference type="ChEBI" id="CHEBI:57692"/>
    </cofactor>
</comment>
<dbReference type="Gene3D" id="3.30.390.50">
    <property type="entry name" value="CO dehydrogenase flavoprotein, C-terminal domain"/>
    <property type="match status" value="1"/>
</dbReference>
<keyword evidence="12 20" id="KW-0411">Iron-sulfur</keyword>
<keyword evidence="11 20" id="KW-0408">Iron</keyword>
<feature type="binding site" evidence="20">
    <location>
        <position position="100"/>
    </location>
    <ligand>
        <name>[2Fe-2S] cluster</name>
        <dbReference type="ChEBI" id="CHEBI:190135"/>
        <label>1</label>
    </ligand>
</feature>
<dbReference type="SMART" id="SM01008">
    <property type="entry name" value="Ald_Xan_dh_C"/>
    <property type="match status" value="1"/>
</dbReference>
<dbReference type="GO" id="GO:0071949">
    <property type="term" value="F:FAD binding"/>
    <property type="evidence" value="ECO:0007669"/>
    <property type="project" value="InterPro"/>
</dbReference>
<dbReference type="Gene3D" id="1.10.150.120">
    <property type="entry name" value="[2Fe-2S]-binding domain"/>
    <property type="match status" value="1"/>
</dbReference>
<feature type="binding site" evidence="20">
    <location>
        <position position="143"/>
    </location>
    <ligand>
        <name>[2Fe-2S] cluster</name>
        <dbReference type="ChEBI" id="CHEBI:190135"/>
        <label>2</label>
    </ligand>
</feature>
<keyword evidence="10" id="KW-0560">Oxidoreductase</keyword>
<dbReference type="GO" id="GO:0005506">
    <property type="term" value="F:iron ion binding"/>
    <property type="evidence" value="ECO:0007669"/>
    <property type="project" value="InterPro"/>
</dbReference>
<dbReference type="Pfam" id="PF00941">
    <property type="entry name" value="FAD_binding_5"/>
    <property type="match status" value="1"/>
</dbReference>
<dbReference type="InterPro" id="IPR006058">
    <property type="entry name" value="2Fe2S_fd_BS"/>
</dbReference>
<comment type="cofactor">
    <cofactor evidence="15">
        <name>[2Fe-2S] cluster</name>
        <dbReference type="ChEBI" id="CHEBI:190135"/>
    </cofactor>
</comment>
<feature type="binding site" evidence="20">
    <location>
        <position position="175"/>
    </location>
    <ligand>
        <name>[2Fe-2S] cluster</name>
        <dbReference type="ChEBI" id="CHEBI:190135"/>
        <label>2</label>
    </ligand>
</feature>
<dbReference type="PANTHER" id="PTHR45444:SF3">
    <property type="entry name" value="XANTHINE DEHYDROGENASE"/>
    <property type="match status" value="1"/>
</dbReference>
<dbReference type="InterPro" id="IPR036010">
    <property type="entry name" value="2Fe-2S_ferredoxin-like_sf"/>
</dbReference>
<dbReference type="SUPFAM" id="SSF56176">
    <property type="entry name" value="FAD-binding/transporter-associated domain-like"/>
    <property type="match status" value="1"/>
</dbReference>
<evidence type="ECO:0000256" key="5">
    <source>
        <dbReference type="ARBA" id="ARBA00022505"/>
    </source>
</evidence>
<gene>
    <name evidence="23" type="ORF">PSIN1315_LOCUS5988</name>
    <name evidence="24" type="ORF">PSIN1315_LOCUS5989</name>
</gene>
<dbReference type="InterPro" id="IPR036884">
    <property type="entry name" value="2Fe-2S-bd_dom_sf"/>
</dbReference>
<feature type="binding site" evidence="19">
    <location>
        <position position="380"/>
    </location>
    <ligand>
        <name>FAD</name>
        <dbReference type="ChEBI" id="CHEBI:57692"/>
    </ligand>
</feature>
<evidence type="ECO:0000256" key="11">
    <source>
        <dbReference type="ARBA" id="ARBA00023004"/>
    </source>
</evidence>